<proteinExistence type="predicted"/>
<keyword evidence="2" id="KW-1185">Reference proteome</keyword>
<accession>A0ACC0LY04</accession>
<evidence type="ECO:0000313" key="2">
    <source>
        <dbReference type="Proteomes" id="UP001062846"/>
    </source>
</evidence>
<dbReference type="Proteomes" id="UP001062846">
    <property type="component" value="Chromosome 11"/>
</dbReference>
<reference evidence="1" key="1">
    <citation type="submission" date="2022-02" db="EMBL/GenBank/DDBJ databases">
        <title>Plant Genome Project.</title>
        <authorList>
            <person name="Zhang R.-G."/>
        </authorList>
    </citation>
    <scope>NUCLEOTIDE SEQUENCE</scope>
    <source>
        <strain evidence="1">AT1</strain>
    </source>
</reference>
<gene>
    <name evidence="1" type="ORF">RHMOL_Rhmol11G0256600</name>
</gene>
<name>A0ACC0LY04_RHOML</name>
<evidence type="ECO:0000313" key="1">
    <source>
        <dbReference type="EMBL" id="KAI8532933.1"/>
    </source>
</evidence>
<dbReference type="EMBL" id="CM046398">
    <property type="protein sequence ID" value="KAI8532933.1"/>
    <property type="molecule type" value="Genomic_DNA"/>
</dbReference>
<protein>
    <submittedName>
        <fullName evidence="1">Uncharacterized protein</fullName>
    </submittedName>
</protein>
<comment type="caution">
    <text evidence="1">The sequence shown here is derived from an EMBL/GenBank/DDBJ whole genome shotgun (WGS) entry which is preliminary data.</text>
</comment>
<organism evidence="1 2">
    <name type="scientific">Rhododendron molle</name>
    <name type="common">Chinese azalea</name>
    <name type="synonym">Azalea mollis</name>
    <dbReference type="NCBI Taxonomy" id="49168"/>
    <lineage>
        <taxon>Eukaryota</taxon>
        <taxon>Viridiplantae</taxon>
        <taxon>Streptophyta</taxon>
        <taxon>Embryophyta</taxon>
        <taxon>Tracheophyta</taxon>
        <taxon>Spermatophyta</taxon>
        <taxon>Magnoliopsida</taxon>
        <taxon>eudicotyledons</taxon>
        <taxon>Gunneridae</taxon>
        <taxon>Pentapetalae</taxon>
        <taxon>asterids</taxon>
        <taxon>Ericales</taxon>
        <taxon>Ericaceae</taxon>
        <taxon>Ericoideae</taxon>
        <taxon>Rhodoreae</taxon>
        <taxon>Rhododendron</taxon>
    </lineage>
</organism>
<sequence>MSISPQLCRLTVRTNIFVPDTRAFPRWKPLSMRCAPGESLSASVAMDVTDSGFDAKVFRHNFMRSTNYNLRGFGHEEETLELMSHDYNRKYVIVKNMAEKFKFAVSKGFDPDTDLVKVGIANQTTMLKSETEEIGKLAERTIMRKYGVKNFNEHFIGFNTICYATQERQDAMYKLVEQRMDLKLVIGGWNSNNTSHLHKIAEDSGIQSYWIDSEQRVGPGNRIRHKLMVMGDVLIKVLAMKREESSGTSIS</sequence>